<evidence type="ECO:0000256" key="7">
    <source>
        <dbReference type="ARBA" id="ARBA00022692"/>
    </source>
</evidence>
<dbReference type="PROSITE" id="PS50109">
    <property type="entry name" value="HIS_KIN"/>
    <property type="match status" value="1"/>
</dbReference>
<comment type="caution">
    <text evidence="18">The sequence shown here is derived from an EMBL/GenBank/DDBJ whole genome shotgun (WGS) entry which is preliminary data.</text>
</comment>
<feature type="domain" description="Histidine kinase" evidence="16">
    <location>
        <begin position="246"/>
        <end position="462"/>
    </location>
</feature>
<dbReference type="AlphaFoldDB" id="A0A2V4BKC1"/>
<dbReference type="Pfam" id="PF02518">
    <property type="entry name" value="HATPase_c"/>
    <property type="match status" value="1"/>
</dbReference>
<dbReference type="SUPFAM" id="SSF55874">
    <property type="entry name" value="ATPase domain of HSP90 chaperone/DNA topoisomerase II/histidine kinase"/>
    <property type="match status" value="1"/>
</dbReference>
<evidence type="ECO:0000256" key="1">
    <source>
        <dbReference type="ARBA" id="ARBA00000085"/>
    </source>
</evidence>
<dbReference type="GO" id="GO:0000155">
    <property type="term" value="F:phosphorelay sensor kinase activity"/>
    <property type="evidence" value="ECO:0007669"/>
    <property type="project" value="InterPro"/>
</dbReference>
<dbReference type="PRINTS" id="PR00344">
    <property type="entry name" value="BCTRLSENSOR"/>
</dbReference>
<keyword evidence="7 15" id="KW-0812">Transmembrane</keyword>
<keyword evidence="9 18" id="KW-0418">Kinase</keyword>
<protein>
    <recommendedName>
        <fullName evidence="3">histidine kinase</fullName>
        <ecNumber evidence="3">2.7.13.3</ecNumber>
    </recommendedName>
</protein>
<dbReference type="SMART" id="SM00388">
    <property type="entry name" value="HisKA"/>
    <property type="match status" value="1"/>
</dbReference>
<evidence type="ECO:0000256" key="6">
    <source>
        <dbReference type="ARBA" id="ARBA00022679"/>
    </source>
</evidence>
<dbReference type="SUPFAM" id="SSF47384">
    <property type="entry name" value="Homodimeric domain of signal transducing histidine kinase"/>
    <property type="match status" value="1"/>
</dbReference>
<dbReference type="SMART" id="SM00387">
    <property type="entry name" value="HATPase_c"/>
    <property type="match status" value="1"/>
</dbReference>
<gene>
    <name evidence="18" type="ORF">DMB65_18060</name>
</gene>
<evidence type="ECO:0000313" key="18">
    <source>
        <dbReference type="EMBL" id="PXY39389.1"/>
    </source>
</evidence>
<keyword evidence="8" id="KW-0547">Nucleotide-binding</keyword>
<keyword evidence="19" id="KW-1185">Reference proteome</keyword>
<evidence type="ECO:0000259" key="16">
    <source>
        <dbReference type="PROSITE" id="PS50109"/>
    </source>
</evidence>
<keyword evidence="13 15" id="KW-0472">Membrane</keyword>
<evidence type="ECO:0000256" key="14">
    <source>
        <dbReference type="SAM" id="Coils"/>
    </source>
</evidence>
<dbReference type="Gene3D" id="6.10.340.10">
    <property type="match status" value="1"/>
</dbReference>
<dbReference type="InterPro" id="IPR003594">
    <property type="entry name" value="HATPase_dom"/>
</dbReference>
<evidence type="ECO:0000256" key="9">
    <source>
        <dbReference type="ARBA" id="ARBA00022777"/>
    </source>
</evidence>
<reference evidence="18 19" key="1">
    <citation type="submission" date="2018-05" db="EMBL/GenBank/DDBJ databases">
        <title>Flavobacterium sp. strain IMCC34759, incomplete genome.</title>
        <authorList>
            <person name="Joung Y."/>
            <person name="Cho J."/>
        </authorList>
    </citation>
    <scope>NUCLEOTIDE SEQUENCE [LARGE SCALE GENOMIC DNA]</scope>
    <source>
        <strain evidence="18 19">IMCC34759</strain>
    </source>
</reference>
<feature type="transmembrane region" description="Helical" evidence="15">
    <location>
        <begin position="161"/>
        <end position="184"/>
    </location>
</feature>
<dbReference type="PROSITE" id="PS50885">
    <property type="entry name" value="HAMP"/>
    <property type="match status" value="1"/>
</dbReference>
<keyword evidence="5" id="KW-0597">Phosphoprotein</keyword>
<keyword evidence="10" id="KW-0067">ATP-binding</keyword>
<dbReference type="EC" id="2.7.13.3" evidence="3"/>
<comment type="subcellular location">
    <subcellularLocation>
        <location evidence="2">Cell membrane</location>
        <topology evidence="2">Multi-pass membrane protein</topology>
    </subcellularLocation>
</comment>
<dbReference type="RefSeq" id="WP_110308023.1">
    <property type="nucleotide sequence ID" value="NZ_QJHK01000019.1"/>
</dbReference>
<keyword evidence="14" id="KW-0175">Coiled coil</keyword>
<comment type="catalytic activity">
    <reaction evidence="1">
        <text>ATP + protein L-histidine = ADP + protein N-phospho-L-histidine.</text>
        <dbReference type="EC" id="2.7.13.3"/>
    </reaction>
</comment>
<evidence type="ECO:0000259" key="17">
    <source>
        <dbReference type="PROSITE" id="PS50885"/>
    </source>
</evidence>
<keyword evidence="11 15" id="KW-1133">Transmembrane helix</keyword>
<dbReference type="PANTHER" id="PTHR45528">
    <property type="entry name" value="SENSOR HISTIDINE KINASE CPXA"/>
    <property type="match status" value="1"/>
</dbReference>
<evidence type="ECO:0000256" key="15">
    <source>
        <dbReference type="SAM" id="Phobius"/>
    </source>
</evidence>
<dbReference type="Gene3D" id="1.10.287.130">
    <property type="match status" value="1"/>
</dbReference>
<dbReference type="PANTHER" id="PTHR45528:SF1">
    <property type="entry name" value="SENSOR HISTIDINE KINASE CPXA"/>
    <property type="match status" value="1"/>
</dbReference>
<dbReference type="OrthoDB" id="594725at2"/>
<evidence type="ECO:0000256" key="5">
    <source>
        <dbReference type="ARBA" id="ARBA00022553"/>
    </source>
</evidence>
<feature type="coiled-coil region" evidence="14">
    <location>
        <begin position="219"/>
        <end position="246"/>
    </location>
</feature>
<evidence type="ECO:0000313" key="19">
    <source>
        <dbReference type="Proteomes" id="UP000247903"/>
    </source>
</evidence>
<evidence type="ECO:0000256" key="12">
    <source>
        <dbReference type="ARBA" id="ARBA00023012"/>
    </source>
</evidence>
<dbReference type="Pfam" id="PF00512">
    <property type="entry name" value="HisKA"/>
    <property type="match status" value="1"/>
</dbReference>
<proteinExistence type="predicted"/>
<keyword evidence="6" id="KW-0808">Transferase</keyword>
<name>A0A2V4BKC1_9FLAO</name>
<dbReference type="CDD" id="cd00082">
    <property type="entry name" value="HisKA"/>
    <property type="match status" value="1"/>
</dbReference>
<evidence type="ECO:0000256" key="2">
    <source>
        <dbReference type="ARBA" id="ARBA00004651"/>
    </source>
</evidence>
<dbReference type="Gene3D" id="3.30.565.10">
    <property type="entry name" value="Histidine kinase-like ATPase, C-terminal domain"/>
    <property type="match status" value="1"/>
</dbReference>
<sequence>MKQLSFKNRIALNYIITTGLLILVVFFTLYSIVKHAVYSHIDNDIKVEIQNLRKQIRIIDNVIILVNEEEWEEREHNTVDINPVFVEFLDVNKKIVEKSPNLKNEVLMFDKTVPNFELFDTKIRHNTIRQIQVPLQVKAKKIGYLIIAMPLKDSRLVLDSLFNIMMLSFPVILLLLFFIARFFAGRSIKPINAIINTSKSITKDNLKNRIPLPRTHDELYTLSENINNLLNRIEDAIEREKQFTSDASHELRTPLTVIKGTLEVLIRKPRDNKEYEDKINYCINEVDHLNILVDELLMLARFENQRQNILPESVYLNAVILDVITLKSQNINSKNIKIKFEAEEDYFIKSDNYLVVTIFRNIISNAVKYTNNRGEVSVFLSKQNNKIICKITDNGIGIKKSDLEAIFNPFFRSNSAGHPEIKGTGLGLSIVKRFTELLDIQFHIESKMNVGTTVILEFNEETNILELPVS</sequence>
<dbReference type="InterPro" id="IPR036097">
    <property type="entry name" value="HisK_dim/P_sf"/>
</dbReference>
<dbReference type="CDD" id="cd06225">
    <property type="entry name" value="HAMP"/>
    <property type="match status" value="1"/>
</dbReference>
<dbReference type="GO" id="GO:0005886">
    <property type="term" value="C:plasma membrane"/>
    <property type="evidence" value="ECO:0007669"/>
    <property type="project" value="UniProtKB-SubCell"/>
</dbReference>
<dbReference type="InterPro" id="IPR005467">
    <property type="entry name" value="His_kinase_dom"/>
</dbReference>
<dbReference type="Pfam" id="PF00672">
    <property type="entry name" value="HAMP"/>
    <property type="match status" value="1"/>
</dbReference>
<feature type="transmembrane region" description="Helical" evidence="15">
    <location>
        <begin position="12"/>
        <end position="33"/>
    </location>
</feature>
<evidence type="ECO:0000256" key="10">
    <source>
        <dbReference type="ARBA" id="ARBA00022840"/>
    </source>
</evidence>
<dbReference type="InterPro" id="IPR036890">
    <property type="entry name" value="HATPase_C_sf"/>
</dbReference>
<dbReference type="InterPro" id="IPR004358">
    <property type="entry name" value="Sig_transdc_His_kin-like_C"/>
</dbReference>
<keyword evidence="4" id="KW-1003">Cell membrane</keyword>
<feature type="domain" description="HAMP" evidence="17">
    <location>
        <begin position="185"/>
        <end position="238"/>
    </location>
</feature>
<dbReference type="Proteomes" id="UP000247903">
    <property type="component" value="Unassembled WGS sequence"/>
</dbReference>
<evidence type="ECO:0000256" key="8">
    <source>
        <dbReference type="ARBA" id="ARBA00022741"/>
    </source>
</evidence>
<keyword evidence="12" id="KW-0902">Two-component regulatory system</keyword>
<evidence type="ECO:0000256" key="11">
    <source>
        <dbReference type="ARBA" id="ARBA00022989"/>
    </source>
</evidence>
<evidence type="ECO:0000256" key="4">
    <source>
        <dbReference type="ARBA" id="ARBA00022475"/>
    </source>
</evidence>
<accession>A0A2V4BKC1</accession>
<dbReference type="GO" id="GO:0005524">
    <property type="term" value="F:ATP binding"/>
    <property type="evidence" value="ECO:0007669"/>
    <property type="project" value="UniProtKB-KW"/>
</dbReference>
<dbReference type="SUPFAM" id="SSF158472">
    <property type="entry name" value="HAMP domain-like"/>
    <property type="match status" value="1"/>
</dbReference>
<dbReference type="EMBL" id="QJHK01000019">
    <property type="protein sequence ID" value="PXY39389.1"/>
    <property type="molecule type" value="Genomic_DNA"/>
</dbReference>
<dbReference type="SMART" id="SM00304">
    <property type="entry name" value="HAMP"/>
    <property type="match status" value="1"/>
</dbReference>
<evidence type="ECO:0000256" key="13">
    <source>
        <dbReference type="ARBA" id="ARBA00023136"/>
    </source>
</evidence>
<organism evidence="18 19">
    <name type="scientific">Flavobacterium cheongpyeongense</name>
    <dbReference type="NCBI Taxonomy" id="2212651"/>
    <lineage>
        <taxon>Bacteria</taxon>
        <taxon>Pseudomonadati</taxon>
        <taxon>Bacteroidota</taxon>
        <taxon>Flavobacteriia</taxon>
        <taxon>Flavobacteriales</taxon>
        <taxon>Flavobacteriaceae</taxon>
        <taxon>Flavobacterium</taxon>
    </lineage>
</organism>
<dbReference type="InterPro" id="IPR050398">
    <property type="entry name" value="HssS/ArlS-like"/>
</dbReference>
<dbReference type="InterPro" id="IPR003661">
    <property type="entry name" value="HisK_dim/P_dom"/>
</dbReference>
<evidence type="ECO:0000256" key="3">
    <source>
        <dbReference type="ARBA" id="ARBA00012438"/>
    </source>
</evidence>
<dbReference type="FunFam" id="1.10.287.130:FF:000001">
    <property type="entry name" value="Two-component sensor histidine kinase"/>
    <property type="match status" value="1"/>
</dbReference>
<dbReference type="InterPro" id="IPR003660">
    <property type="entry name" value="HAMP_dom"/>
</dbReference>